<dbReference type="SUPFAM" id="SSF51735">
    <property type="entry name" value="NAD(P)-binding Rossmann-fold domains"/>
    <property type="match status" value="1"/>
</dbReference>
<keyword evidence="6" id="KW-1185">Reference proteome</keyword>
<dbReference type="Pfam" id="PF22725">
    <property type="entry name" value="GFO_IDH_MocA_C3"/>
    <property type="match status" value="1"/>
</dbReference>
<accession>A0A5N3PFC9</accession>
<dbReference type="AlphaFoldDB" id="A0A5N3PFC9"/>
<organism evidence="5 6">
    <name type="scientific">Microvirga brassicacearum</name>
    <dbReference type="NCBI Taxonomy" id="2580413"/>
    <lineage>
        <taxon>Bacteria</taxon>
        <taxon>Pseudomonadati</taxon>
        <taxon>Pseudomonadota</taxon>
        <taxon>Alphaproteobacteria</taxon>
        <taxon>Hyphomicrobiales</taxon>
        <taxon>Methylobacteriaceae</taxon>
        <taxon>Microvirga</taxon>
    </lineage>
</organism>
<dbReference type="GO" id="GO:0016491">
    <property type="term" value="F:oxidoreductase activity"/>
    <property type="evidence" value="ECO:0007669"/>
    <property type="project" value="UniProtKB-KW"/>
</dbReference>
<dbReference type="EMBL" id="VCMV01000006">
    <property type="protein sequence ID" value="KAB0268447.1"/>
    <property type="molecule type" value="Genomic_DNA"/>
</dbReference>
<evidence type="ECO:0000313" key="6">
    <source>
        <dbReference type="Proteomes" id="UP000325684"/>
    </source>
</evidence>
<evidence type="ECO:0000259" key="3">
    <source>
        <dbReference type="Pfam" id="PF01408"/>
    </source>
</evidence>
<keyword evidence="2" id="KW-0560">Oxidoreductase</keyword>
<dbReference type="InterPro" id="IPR036291">
    <property type="entry name" value="NAD(P)-bd_dom_sf"/>
</dbReference>
<dbReference type="InterPro" id="IPR051317">
    <property type="entry name" value="Gfo/Idh/MocA_oxidoreduct"/>
</dbReference>
<feature type="domain" description="GFO/IDH/MocA-like oxidoreductase" evidence="4">
    <location>
        <begin position="123"/>
        <end position="241"/>
    </location>
</feature>
<reference evidence="5 6" key="1">
    <citation type="journal article" date="2019" name="Microorganisms">
        <title>Genome Insights into the Novel Species Microvirga brassicacearum, a Rapeseed Endophyte with Biotechnological Potential.</title>
        <authorList>
            <person name="Jimenez-Gomez A."/>
            <person name="Saati-Santamaria Z."/>
            <person name="Igual J.M."/>
            <person name="Rivas R."/>
            <person name="Mateos P.F."/>
            <person name="Garcia-Fraile P."/>
        </authorList>
    </citation>
    <scope>NUCLEOTIDE SEQUENCE [LARGE SCALE GENOMIC DNA]</scope>
    <source>
        <strain evidence="5 6">CDVBN77</strain>
    </source>
</reference>
<evidence type="ECO:0000313" key="5">
    <source>
        <dbReference type="EMBL" id="KAB0268447.1"/>
    </source>
</evidence>
<dbReference type="GO" id="GO:0000166">
    <property type="term" value="F:nucleotide binding"/>
    <property type="evidence" value="ECO:0007669"/>
    <property type="project" value="InterPro"/>
</dbReference>
<dbReference type="RefSeq" id="WP_150942629.1">
    <property type="nucleotide sequence ID" value="NZ_VCMV01000006.1"/>
</dbReference>
<dbReference type="PANTHER" id="PTHR43708:SF5">
    <property type="entry name" value="CONSERVED EXPRESSED OXIDOREDUCTASE (EUROFUNG)-RELATED"/>
    <property type="match status" value="1"/>
</dbReference>
<name>A0A5N3PFC9_9HYPH</name>
<dbReference type="Pfam" id="PF01408">
    <property type="entry name" value="GFO_IDH_MocA"/>
    <property type="match status" value="1"/>
</dbReference>
<dbReference type="InterPro" id="IPR000683">
    <property type="entry name" value="Gfo/Idh/MocA-like_OxRdtase_N"/>
</dbReference>
<evidence type="ECO:0000256" key="1">
    <source>
        <dbReference type="ARBA" id="ARBA00010928"/>
    </source>
</evidence>
<evidence type="ECO:0000259" key="4">
    <source>
        <dbReference type="Pfam" id="PF22725"/>
    </source>
</evidence>
<gene>
    <name evidence="5" type="ORF">FEZ63_05490</name>
</gene>
<feature type="domain" description="Gfo/Idh/MocA-like oxidoreductase N-terminal" evidence="3">
    <location>
        <begin position="3"/>
        <end position="113"/>
    </location>
</feature>
<comment type="caution">
    <text evidence="5">The sequence shown here is derived from an EMBL/GenBank/DDBJ whole genome shotgun (WGS) entry which is preliminary data.</text>
</comment>
<evidence type="ECO:0000256" key="2">
    <source>
        <dbReference type="ARBA" id="ARBA00023002"/>
    </source>
</evidence>
<dbReference type="PANTHER" id="PTHR43708">
    <property type="entry name" value="CONSERVED EXPRESSED OXIDOREDUCTASE (EUROFUNG)"/>
    <property type="match status" value="1"/>
</dbReference>
<dbReference type="InterPro" id="IPR055170">
    <property type="entry name" value="GFO_IDH_MocA-like_dom"/>
</dbReference>
<dbReference type="SUPFAM" id="SSF55347">
    <property type="entry name" value="Glyceraldehyde-3-phosphate dehydrogenase-like, C-terminal domain"/>
    <property type="match status" value="1"/>
</dbReference>
<proteinExistence type="inferred from homology"/>
<protein>
    <submittedName>
        <fullName evidence="5">Gfo/Idh/MocA family oxidoreductase</fullName>
    </submittedName>
</protein>
<dbReference type="Gene3D" id="3.40.50.720">
    <property type="entry name" value="NAD(P)-binding Rossmann-like Domain"/>
    <property type="match status" value="1"/>
</dbReference>
<dbReference type="Gene3D" id="3.30.360.10">
    <property type="entry name" value="Dihydrodipicolinate Reductase, domain 2"/>
    <property type="match status" value="1"/>
</dbReference>
<dbReference type="Proteomes" id="UP000325684">
    <property type="component" value="Unassembled WGS sequence"/>
</dbReference>
<sequence length="299" mass="31954">MLGIGVLGLGVIGRRYIEGFRASPDFQVIAGYDPGEIDVDVARAGSAQELIDNPAVDCVYIATPPSTHEQLVDAVTRANKAVFCEKPLAPSLLSAQACLDAVTRTGVPAAVNFPFATAPAAIRLRELVETGALGEGLSAHLRVRFRTWPRGWQQGAGGWLAGPEQGGFTREVMSHMVFLALRLFGPGRLHEATVERGAQGTETRVKAVLQFSACRMTIDGAVEGEIEDLNRFEVKGSKGSAVMSEWFRLQHESGDIAPARADAGQIAELAKLMSTGTSRLATFREAADVVRIIEDILAA</sequence>
<comment type="similarity">
    <text evidence="1">Belongs to the Gfo/Idh/MocA family.</text>
</comment>
<dbReference type="OrthoDB" id="9781031at2"/>